<dbReference type="Proteomes" id="UP000758603">
    <property type="component" value="Unassembled WGS sequence"/>
</dbReference>
<dbReference type="PANTHER" id="PTHR30344:SF1">
    <property type="entry name" value="6-PHOSPHOGLUCONOLACTONASE"/>
    <property type="match status" value="1"/>
</dbReference>
<keyword evidence="3" id="KW-0732">Signal</keyword>
<accession>A0A9P8UUB9</accession>
<dbReference type="Pfam" id="PF10282">
    <property type="entry name" value="Lactonase"/>
    <property type="match status" value="1"/>
</dbReference>
<protein>
    <submittedName>
        <fullName evidence="4">Lactonase, 7-bladed beta-propeller-domain-containing protein</fullName>
    </submittedName>
</protein>
<evidence type="ECO:0000256" key="2">
    <source>
        <dbReference type="SAM" id="MobiDB-lite"/>
    </source>
</evidence>
<proteinExistence type="inferred from homology"/>
<evidence type="ECO:0000313" key="5">
    <source>
        <dbReference type="Proteomes" id="UP000758603"/>
    </source>
</evidence>
<comment type="caution">
    <text evidence="4">The sequence shown here is derived from an EMBL/GenBank/DDBJ whole genome shotgun (WGS) entry which is preliminary data.</text>
</comment>
<dbReference type="Gene3D" id="2.130.10.10">
    <property type="entry name" value="YVTN repeat-like/Quinoprotein amine dehydrogenase"/>
    <property type="match status" value="1"/>
</dbReference>
<dbReference type="RefSeq" id="XP_045962456.1">
    <property type="nucleotide sequence ID" value="XM_046102260.1"/>
</dbReference>
<dbReference type="InterPro" id="IPR015943">
    <property type="entry name" value="WD40/YVTN_repeat-like_dom_sf"/>
</dbReference>
<evidence type="ECO:0000256" key="1">
    <source>
        <dbReference type="ARBA" id="ARBA00005564"/>
    </source>
</evidence>
<dbReference type="EMBL" id="JAGPXC010000002">
    <property type="protein sequence ID" value="KAH6658222.1"/>
    <property type="molecule type" value="Genomic_DNA"/>
</dbReference>
<keyword evidence="5" id="KW-1185">Reference proteome</keyword>
<evidence type="ECO:0000313" key="4">
    <source>
        <dbReference type="EMBL" id="KAH6658222.1"/>
    </source>
</evidence>
<dbReference type="PANTHER" id="PTHR30344">
    <property type="entry name" value="6-PHOSPHOGLUCONOLACTONASE-RELATED"/>
    <property type="match status" value="1"/>
</dbReference>
<dbReference type="InterPro" id="IPR019405">
    <property type="entry name" value="Lactonase_7-beta_prop"/>
</dbReference>
<dbReference type="AlphaFoldDB" id="A0A9P8UUB9"/>
<evidence type="ECO:0000256" key="3">
    <source>
        <dbReference type="SAM" id="SignalP"/>
    </source>
</evidence>
<dbReference type="GO" id="GO:0017057">
    <property type="term" value="F:6-phosphogluconolactonase activity"/>
    <property type="evidence" value="ECO:0007669"/>
    <property type="project" value="TreeGrafter"/>
</dbReference>
<dbReference type="SUPFAM" id="SSF51004">
    <property type="entry name" value="C-terminal (heme d1) domain of cytochrome cd1-nitrite reductase"/>
    <property type="match status" value="1"/>
</dbReference>
<feature type="chain" id="PRO_5040209043" evidence="3">
    <location>
        <begin position="23"/>
        <end position="401"/>
    </location>
</feature>
<feature type="signal peptide" evidence="3">
    <location>
        <begin position="1"/>
        <end position="22"/>
    </location>
</feature>
<dbReference type="GeneID" id="70131152"/>
<reference evidence="4" key="1">
    <citation type="journal article" date="2021" name="Nat. Commun.">
        <title>Genetic determinants of endophytism in the Arabidopsis root mycobiome.</title>
        <authorList>
            <person name="Mesny F."/>
            <person name="Miyauchi S."/>
            <person name="Thiergart T."/>
            <person name="Pickel B."/>
            <person name="Atanasova L."/>
            <person name="Karlsson M."/>
            <person name="Huettel B."/>
            <person name="Barry K.W."/>
            <person name="Haridas S."/>
            <person name="Chen C."/>
            <person name="Bauer D."/>
            <person name="Andreopoulos W."/>
            <person name="Pangilinan J."/>
            <person name="LaButti K."/>
            <person name="Riley R."/>
            <person name="Lipzen A."/>
            <person name="Clum A."/>
            <person name="Drula E."/>
            <person name="Henrissat B."/>
            <person name="Kohler A."/>
            <person name="Grigoriev I.V."/>
            <person name="Martin F.M."/>
            <person name="Hacquard S."/>
        </authorList>
    </citation>
    <scope>NUCLEOTIDE SEQUENCE</scope>
    <source>
        <strain evidence="4">MPI-SDFR-AT-0073</strain>
    </source>
</reference>
<name>A0A9P8UUB9_9PEZI</name>
<feature type="region of interest" description="Disordered" evidence="2">
    <location>
        <begin position="154"/>
        <end position="182"/>
    </location>
</feature>
<organism evidence="4 5">
    <name type="scientific">Truncatella angustata</name>
    <dbReference type="NCBI Taxonomy" id="152316"/>
    <lineage>
        <taxon>Eukaryota</taxon>
        <taxon>Fungi</taxon>
        <taxon>Dikarya</taxon>
        <taxon>Ascomycota</taxon>
        <taxon>Pezizomycotina</taxon>
        <taxon>Sordariomycetes</taxon>
        <taxon>Xylariomycetidae</taxon>
        <taxon>Amphisphaeriales</taxon>
        <taxon>Sporocadaceae</taxon>
        <taxon>Truncatella</taxon>
    </lineage>
</organism>
<sequence>MTMPLFTPFMMLAFGLAPIVIADKLLVSHYSGQVYSLDLTVSGSVGTLKSTSSTGGCGKMPSWLTLDSDKGILYCFDESGAGQQGISGGVVTSYTVNTDGSLKQVGQAKTLGGDVHGWFYGGSDGRGYIAAAEYDASTITAYKLPLSSSSQSLQKETFTMSKPGPNAGRQNKPHPHSVITDPTGKYVLAPDLGADLVRIFSIDAASGKLTACSAGQAGSGDGPRHGAWWSPQAGATDGQMLYTVNELGNSVSAWKVTYQSSGCLTLAKTQTLSTYAAGKSAPYGSKAAEVHVSGNFLYAVNRNDKTFGAKEDSIATYSIDAATGAITFVEATSAHAWYPRTFAINKAGTLVAVGGQTSSNIAIIQRNTTTGRLGSLVANLAIATPGTDGGEDGLSAVIWDE</sequence>
<dbReference type="OrthoDB" id="9972196at2759"/>
<dbReference type="InterPro" id="IPR011048">
    <property type="entry name" value="Haem_d1_sf"/>
</dbReference>
<dbReference type="InterPro" id="IPR050282">
    <property type="entry name" value="Cycloisomerase_2"/>
</dbReference>
<gene>
    <name evidence="4" type="ORF">BKA67DRAFT_557450</name>
</gene>
<comment type="similarity">
    <text evidence="1">Belongs to the cycloisomerase 2 family.</text>
</comment>